<evidence type="ECO:0000313" key="1">
    <source>
        <dbReference type="EMBL" id="QBI03742.1"/>
    </source>
</evidence>
<keyword evidence="2" id="KW-1185">Reference proteome</keyword>
<dbReference type="Proteomes" id="UP000292307">
    <property type="component" value="Chromosome"/>
</dbReference>
<sequence length="95" mass="10166">MQASQRSWENATRTAVRVAFFIAVSSQRELITASAAVPLFSPPRTGATLASGTPSNQFHDSTPAAHLNFAIDAFAEASLFVMIELLCTTLVRNAP</sequence>
<organism evidence="1 2">
    <name type="scientific">Pseudoduganella albidiflava</name>
    <dbReference type="NCBI Taxonomy" id="321983"/>
    <lineage>
        <taxon>Bacteria</taxon>
        <taxon>Pseudomonadati</taxon>
        <taxon>Pseudomonadota</taxon>
        <taxon>Betaproteobacteria</taxon>
        <taxon>Burkholderiales</taxon>
        <taxon>Oxalobacteraceae</taxon>
        <taxon>Telluria group</taxon>
        <taxon>Pseudoduganella</taxon>
    </lineage>
</organism>
<name>A0ABX5RYJ2_9BURK</name>
<dbReference type="RefSeq" id="WP_131147834.1">
    <property type="nucleotide sequence ID" value="NZ_BMWV01000015.1"/>
</dbReference>
<proteinExistence type="predicted"/>
<evidence type="ECO:0000313" key="2">
    <source>
        <dbReference type="Proteomes" id="UP000292307"/>
    </source>
</evidence>
<accession>A0ABX5RYJ2</accession>
<evidence type="ECO:0008006" key="3">
    <source>
        <dbReference type="Google" id="ProtNLM"/>
    </source>
</evidence>
<protein>
    <recommendedName>
        <fullName evidence="3">Secreted protein</fullName>
    </recommendedName>
</protein>
<reference evidence="1 2" key="1">
    <citation type="submission" date="2019-02" db="EMBL/GenBank/DDBJ databases">
        <title>Draft Genome Sequences of Six Type Strains of the Genus Massilia.</title>
        <authorList>
            <person name="Miess H."/>
            <person name="Frediansyhah A."/>
            <person name="Gross H."/>
        </authorList>
    </citation>
    <scope>NUCLEOTIDE SEQUENCE [LARGE SCALE GENOMIC DNA]</scope>
    <source>
        <strain evidence="1 2">DSM 17472</strain>
    </source>
</reference>
<dbReference type="EMBL" id="CP036401">
    <property type="protein sequence ID" value="QBI03742.1"/>
    <property type="molecule type" value="Genomic_DNA"/>
</dbReference>
<gene>
    <name evidence="1" type="ORF">EYF70_25160</name>
</gene>